<evidence type="ECO:0000256" key="1">
    <source>
        <dbReference type="ARBA" id="ARBA00011955"/>
    </source>
</evidence>
<evidence type="ECO:0000256" key="8">
    <source>
        <dbReference type="ARBA" id="ARBA00031306"/>
    </source>
</evidence>
<keyword evidence="13" id="KW-1185">Reference proteome</keyword>
<organism evidence="12 13">
    <name type="scientific">Prosthecobacter fusiformis</name>
    <dbReference type="NCBI Taxonomy" id="48464"/>
    <lineage>
        <taxon>Bacteria</taxon>
        <taxon>Pseudomonadati</taxon>
        <taxon>Verrucomicrobiota</taxon>
        <taxon>Verrucomicrobiia</taxon>
        <taxon>Verrucomicrobiales</taxon>
        <taxon>Verrucomicrobiaceae</taxon>
        <taxon>Prosthecobacter</taxon>
    </lineage>
</organism>
<dbReference type="GO" id="GO:0016740">
    <property type="term" value="F:transferase activity"/>
    <property type="evidence" value="ECO:0007669"/>
    <property type="project" value="UniProtKB-UniRule"/>
</dbReference>
<reference evidence="12 13" key="1">
    <citation type="submission" date="2019-03" db="EMBL/GenBank/DDBJ databases">
        <title>Genomic Encyclopedia of Archaeal and Bacterial Type Strains, Phase II (KMG-II): from individual species to whole genera.</title>
        <authorList>
            <person name="Goeker M."/>
        </authorList>
    </citation>
    <scope>NUCLEOTIDE SEQUENCE [LARGE SCALE GENOMIC DNA]</scope>
    <source>
        <strain evidence="12 13">ATCC 25309</strain>
    </source>
</reference>
<dbReference type="PIRSF" id="PIRSF006268">
    <property type="entry name" value="ApbE"/>
    <property type="match status" value="1"/>
</dbReference>
<evidence type="ECO:0000256" key="9">
    <source>
        <dbReference type="ARBA" id="ARBA00048540"/>
    </source>
</evidence>
<dbReference type="SUPFAM" id="SSF143631">
    <property type="entry name" value="ApbE-like"/>
    <property type="match status" value="1"/>
</dbReference>
<evidence type="ECO:0000256" key="5">
    <source>
        <dbReference type="ARBA" id="ARBA00022723"/>
    </source>
</evidence>
<evidence type="ECO:0000256" key="10">
    <source>
        <dbReference type="PIRNR" id="PIRNR006268"/>
    </source>
</evidence>
<keyword evidence="7 10" id="KW-0460">Magnesium</keyword>
<keyword evidence="3 10" id="KW-0285">Flavoprotein</keyword>
<keyword evidence="12" id="KW-0449">Lipoprotein</keyword>
<keyword evidence="5 10" id="KW-0479">Metal-binding</keyword>
<comment type="caution">
    <text evidence="12">The sequence shown here is derived from an EMBL/GenBank/DDBJ whole genome shotgun (WGS) entry which is preliminary data.</text>
</comment>
<feature type="binding site" evidence="11">
    <location>
        <position position="177"/>
    </location>
    <ligand>
        <name>Mg(2+)</name>
        <dbReference type="ChEBI" id="CHEBI:18420"/>
    </ligand>
</feature>
<dbReference type="EC" id="2.7.1.180" evidence="1 10"/>
<dbReference type="GO" id="GO:0046872">
    <property type="term" value="F:metal ion binding"/>
    <property type="evidence" value="ECO:0007669"/>
    <property type="project" value="UniProtKB-UniRule"/>
</dbReference>
<evidence type="ECO:0000256" key="6">
    <source>
        <dbReference type="ARBA" id="ARBA00022827"/>
    </source>
</evidence>
<keyword evidence="6 10" id="KW-0274">FAD</keyword>
<evidence type="ECO:0000256" key="2">
    <source>
        <dbReference type="ARBA" id="ARBA00016337"/>
    </source>
</evidence>
<accession>A0A4R7RRG6</accession>
<dbReference type="PANTHER" id="PTHR30040">
    <property type="entry name" value="THIAMINE BIOSYNTHESIS LIPOPROTEIN APBE"/>
    <property type="match status" value="1"/>
</dbReference>
<keyword evidence="4 10" id="KW-0808">Transferase</keyword>
<dbReference type="EMBL" id="SOCA01000006">
    <property type="protein sequence ID" value="TDU68182.1"/>
    <property type="molecule type" value="Genomic_DNA"/>
</dbReference>
<name>A0A4R7RRG6_9BACT</name>
<sequence length="322" mass="34778">MNTLFNSLACLPVLGCILIAGCSQEGSQLLHGNTMGTTWSLQIADPVSGATSSEIEALIRDELHSLEKEISHWDEKSDLSRWNRNTSTEWQTVPASVAETVDLARRIAEETGGALDVTIAPLVALWGFSRTQHSAQVPADKEIREALSQTGWDKLAIEIQPPSLKKTQSGVQINVASVAEGYAMDALLTMLKAQGLKNFLLEIGGEVAAAGYSREGGPWQVGIQAPDGARGEPLETIPLTNTCIATSGSYRHRFEKDGRTYSHLLDPHTGRPIEHKLVSVSVIHPSCALADGYATALMVLGPVKGRQVAERLGLRVIWLEEP</sequence>
<dbReference type="PANTHER" id="PTHR30040:SF2">
    <property type="entry name" value="FAD:PROTEIN FMN TRANSFERASE"/>
    <property type="match status" value="1"/>
</dbReference>
<feature type="binding site" evidence="11">
    <location>
        <position position="295"/>
    </location>
    <ligand>
        <name>Mg(2+)</name>
        <dbReference type="ChEBI" id="CHEBI:18420"/>
    </ligand>
</feature>
<evidence type="ECO:0000256" key="3">
    <source>
        <dbReference type="ARBA" id="ARBA00022630"/>
    </source>
</evidence>
<dbReference type="Proteomes" id="UP000295662">
    <property type="component" value="Unassembled WGS sequence"/>
</dbReference>
<dbReference type="AlphaFoldDB" id="A0A4R7RRG6"/>
<dbReference type="OrthoDB" id="9778595at2"/>
<dbReference type="InterPro" id="IPR024932">
    <property type="entry name" value="ApbE"/>
</dbReference>
<dbReference type="Pfam" id="PF02424">
    <property type="entry name" value="ApbE"/>
    <property type="match status" value="1"/>
</dbReference>
<evidence type="ECO:0000313" key="12">
    <source>
        <dbReference type="EMBL" id="TDU68182.1"/>
    </source>
</evidence>
<evidence type="ECO:0000313" key="13">
    <source>
        <dbReference type="Proteomes" id="UP000295662"/>
    </source>
</evidence>
<comment type="cofactor">
    <cofactor evidence="11">
        <name>Mg(2+)</name>
        <dbReference type="ChEBI" id="CHEBI:18420"/>
    </cofactor>
    <cofactor evidence="11">
        <name>Mn(2+)</name>
        <dbReference type="ChEBI" id="CHEBI:29035"/>
    </cofactor>
    <text evidence="11">Magnesium. Can also use manganese.</text>
</comment>
<evidence type="ECO:0000256" key="4">
    <source>
        <dbReference type="ARBA" id="ARBA00022679"/>
    </source>
</evidence>
<feature type="binding site" evidence="11">
    <location>
        <position position="291"/>
    </location>
    <ligand>
        <name>Mg(2+)</name>
        <dbReference type="ChEBI" id="CHEBI:18420"/>
    </ligand>
</feature>
<gene>
    <name evidence="12" type="ORF">EI77_03299</name>
</gene>
<proteinExistence type="inferred from homology"/>
<evidence type="ECO:0000256" key="7">
    <source>
        <dbReference type="ARBA" id="ARBA00022842"/>
    </source>
</evidence>
<comment type="catalytic activity">
    <reaction evidence="9 10">
        <text>L-threonyl-[protein] + FAD = FMN-L-threonyl-[protein] + AMP + H(+)</text>
        <dbReference type="Rhea" id="RHEA:36847"/>
        <dbReference type="Rhea" id="RHEA-COMP:11060"/>
        <dbReference type="Rhea" id="RHEA-COMP:11061"/>
        <dbReference type="ChEBI" id="CHEBI:15378"/>
        <dbReference type="ChEBI" id="CHEBI:30013"/>
        <dbReference type="ChEBI" id="CHEBI:57692"/>
        <dbReference type="ChEBI" id="CHEBI:74257"/>
        <dbReference type="ChEBI" id="CHEBI:456215"/>
        <dbReference type="EC" id="2.7.1.180"/>
    </reaction>
</comment>
<evidence type="ECO:0000256" key="11">
    <source>
        <dbReference type="PIRSR" id="PIRSR006268-2"/>
    </source>
</evidence>
<protein>
    <recommendedName>
        <fullName evidence="2 10">FAD:protein FMN transferase</fullName>
        <ecNumber evidence="1 10">2.7.1.180</ecNumber>
    </recommendedName>
    <alternativeName>
        <fullName evidence="8 10">Flavin transferase</fullName>
    </alternativeName>
</protein>
<comment type="similarity">
    <text evidence="10">Belongs to the ApbE family.</text>
</comment>
<dbReference type="Gene3D" id="3.10.520.10">
    <property type="entry name" value="ApbE-like domains"/>
    <property type="match status" value="1"/>
</dbReference>
<dbReference type="InterPro" id="IPR003374">
    <property type="entry name" value="ApbE-like_sf"/>
</dbReference>